<dbReference type="InterPro" id="IPR050707">
    <property type="entry name" value="HTH_MetabolicPath_Reg"/>
</dbReference>
<dbReference type="SUPFAM" id="SSF55781">
    <property type="entry name" value="GAF domain-like"/>
    <property type="match status" value="1"/>
</dbReference>
<keyword evidence="3" id="KW-0804">Transcription</keyword>
<dbReference type="PANTHER" id="PTHR30136">
    <property type="entry name" value="HELIX-TURN-HELIX TRANSCRIPTIONAL REGULATOR, ICLR FAMILY"/>
    <property type="match status" value="1"/>
</dbReference>
<evidence type="ECO:0000259" key="5">
    <source>
        <dbReference type="PROSITE" id="PS51078"/>
    </source>
</evidence>
<dbReference type="EMBL" id="BANI01000172">
    <property type="protein sequence ID" value="GAN97523.1"/>
    <property type="molecule type" value="Genomic_DNA"/>
</dbReference>
<dbReference type="Proteomes" id="UP000032675">
    <property type="component" value="Unassembled WGS sequence"/>
</dbReference>
<dbReference type="PROSITE" id="PS51077">
    <property type="entry name" value="HTH_ICLR"/>
    <property type="match status" value="1"/>
</dbReference>
<dbReference type="InterPro" id="IPR036390">
    <property type="entry name" value="WH_DNA-bd_sf"/>
</dbReference>
<dbReference type="RefSeq" id="WP_008852690.1">
    <property type="nucleotide sequence ID" value="NZ_BANI01000172.1"/>
</dbReference>
<keyword evidence="2" id="KW-0238">DNA-binding</keyword>
<proteinExistence type="predicted"/>
<feature type="domain" description="HTH iclR-type" evidence="4">
    <location>
        <begin position="5"/>
        <end position="67"/>
    </location>
</feature>
<dbReference type="Pfam" id="PF09339">
    <property type="entry name" value="HTH_IclR"/>
    <property type="match status" value="1"/>
</dbReference>
<dbReference type="Gene3D" id="3.30.450.40">
    <property type="match status" value="1"/>
</dbReference>
<comment type="caution">
    <text evidence="6">The sequence shown here is derived from an EMBL/GenBank/DDBJ whole genome shotgun (WGS) entry which is preliminary data.</text>
</comment>
<protein>
    <recommendedName>
        <fullName evidence="8">Transcriptional regulator IclR</fullName>
    </recommendedName>
</protein>
<evidence type="ECO:0000256" key="1">
    <source>
        <dbReference type="ARBA" id="ARBA00023015"/>
    </source>
</evidence>
<gene>
    <name evidence="6" type="ORF">Geu3261_0196_002</name>
</gene>
<evidence type="ECO:0000256" key="3">
    <source>
        <dbReference type="ARBA" id="ARBA00023163"/>
    </source>
</evidence>
<dbReference type="SMART" id="SM00346">
    <property type="entry name" value="HTH_ICLR"/>
    <property type="match status" value="1"/>
</dbReference>
<dbReference type="AlphaFoldDB" id="A0A0D6Q2J3"/>
<evidence type="ECO:0000313" key="6">
    <source>
        <dbReference type="EMBL" id="GAN97523.1"/>
    </source>
</evidence>
<evidence type="ECO:0000313" key="7">
    <source>
        <dbReference type="Proteomes" id="UP000032675"/>
    </source>
</evidence>
<keyword evidence="1" id="KW-0805">Transcription regulation</keyword>
<evidence type="ECO:0000256" key="2">
    <source>
        <dbReference type="ARBA" id="ARBA00023125"/>
    </source>
</evidence>
<evidence type="ECO:0008006" key="8">
    <source>
        <dbReference type="Google" id="ProtNLM"/>
    </source>
</evidence>
<name>A0A0D6Q2J3_KOMEU</name>
<dbReference type="InterPro" id="IPR014757">
    <property type="entry name" value="Tscrpt_reg_IclR_C"/>
</dbReference>
<dbReference type="PROSITE" id="PS51078">
    <property type="entry name" value="ICLR_ED"/>
    <property type="match status" value="1"/>
</dbReference>
<sequence>MRTDVKSALRTISLLELLSRPGAELTHTQIVECLDVPKSSLTPLLQTLVDHGYISRDRITHTYSLGEAIDHLMTPARHLIFLRERLAPVVIQLAEDTDETALFGIRQGLEVRVINMAQGNTRTPYQIHEGEHLPLKASSAGKTIWAHETRTVRVALFQAIEANEENSPSRAAFDRDMKDVAQRGIAIMRDKLAVGVTSVSTPLFTSDGRLLGALSVGLLSARYTEAMHEKIVSALQRAVTAAQERLA</sequence>
<organism evidence="6 7">
    <name type="scientific">Komagataeibacter europaeus NBRC 3261</name>
    <dbReference type="NCBI Taxonomy" id="1234669"/>
    <lineage>
        <taxon>Bacteria</taxon>
        <taxon>Pseudomonadati</taxon>
        <taxon>Pseudomonadota</taxon>
        <taxon>Alphaproteobacteria</taxon>
        <taxon>Acetobacterales</taxon>
        <taxon>Acetobacteraceae</taxon>
        <taxon>Komagataeibacter</taxon>
    </lineage>
</organism>
<dbReference type="InterPro" id="IPR036388">
    <property type="entry name" value="WH-like_DNA-bd_sf"/>
</dbReference>
<dbReference type="GO" id="GO:0003700">
    <property type="term" value="F:DNA-binding transcription factor activity"/>
    <property type="evidence" value="ECO:0007669"/>
    <property type="project" value="TreeGrafter"/>
</dbReference>
<dbReference type="InterPro" id="IPR005471">
    <property type="entry name" value="Tscrpt_reg_IclR_N"/>
</dbReference>
<dbReference type="SUPFAM" id="SSF46785">
    <property type="entry name" value="Winged helix' DNA-binding domain"/>
    <property type="match status" value="1"/>
</dbReference>
<dbReference type="GO" id="GO:0003677">
    <property type="term" value="F:DNA binding"/>
    <property type="evidence" value="ECO:0007669"/>
    <property type="project" value="UniProtKB-KW"/>
</dbReference>
<dbReference type="Pfam" id="PF01614">
    <property type="entry name" value="IclR_C"/>
    <property type="match status" value="1"/>
</dbReference>
<dbReference type="InterPro" id="IPR029016">
    <property type="entry name" value="GAF-like_dom_sf"/>
</dbReference>
<dbReference type="GO" id="GO:0045892">
    <property type="term" value="P:negative regulation of DNA-templated transcription"/>
    <property type="evidence" value="ECO:0007669"/>
    <property type="project" value="TreeGrafter"/>
</dbReference>
<dbReference type="Gene3D" id="1.10.10.10">
    <property type="entry name" value="Winged helix-like DNA-binding domain superfamily/Winged helix DNA-binding domain"/>
    <property type="match status" value="1"/>
</dbReference>
<evidence type="ECO:0000259" key="4">
    <source>
        <dbReference type="PROSITE" id="PS51077"/>
    </source>
</evidence>
<accession>A0A0D6Q2J3</accession>
<feature type="domain" description="IclR-ED" evidence="5">
    <location>
        <begin position="61"/>
        <end position="247"/>
    </location>
</feature>
<reference evidence="6 7" key="1">
    <citation type="submission" date="2012-11" db="EMBL/GenBank/DDBJ databases">
        <title>Whole genome sequence of Gluconacetobacter europaeus NBRC3261.</title>
        <authorList>
            <person name="Azuma Y."/>
            <person name="Higashiura N."/>
            <person name="Hirakawa H."/>
            <person name="Matsushita K."/>
        </authorList>
    </citation>
    <scope>NUCLEOTIDE SEQUENCE [LARGE SCALE GENOMIC DNA]</scope>
    <source>
        <strain evidence="6 7">NBRC 3261</strain>
    </source>
</reference>
<dbReference type="PANTHER" id="PTHR30136:SF35">
    <property type="entry name" value="HTH-TYPE TRANSCRIPTIONAL REGULATOR RV1719"/>
    <property type="match status" value="1"/>
</dbReference>